<dbReference type="HOGENOM" id="CLU_3256630_0_0_6"/>
<sequence>MTDKLFRNSSFNGVSLIHAHGIILPSTMTIHYRPIMSSVSVA</sequence>
<evidence type="ECO:0000313" key="2">
    <source>
        <dbReference type="Proteomes" id="UP000005268"/>
    </source>
</evidence>
<accession>I3UYD0</accession>
<organism evidence="1 2">
    <name type="scientific">Pseudomonas putida ND6</name>
    <dbReference type="NCBI Taxonomy" id="231023"/>
    <lineage>
        <taxon>Bacteria</taxon>
        <taxon>Pseudomonadati</taxon>
        <taxon>Pseudomonadota</taxon>
        <taxon>Gammaproteobacteria</taxon>
        <taxon>Pseudomonadales</taxon>
        <taxon>Pseudomonadaceae</taxon>
        <taxon>Pseudomonas</taxon>
    </lineage>
</organism>
<gene>
    <name evidence="1" type="ORF">YSA_06923</name>
</gene>
<dbReference type="EMBL" id="CP003588">
    <property type="protein sequence ID" value="AFK70501.1"/>
    <property type="molecule type" value="Genomic_DNA"/>
</dbReference>
<dbReference type="AlphaFoldDB" id="I3UYD0"/>
<protein>
    <submittedName>
        <fullName evidence="1">Uncharacterized protein</fullName>
    </submittedName>
</protein>
<name>I3UYD0_PSEPU</name>
<reference evidence="1 2" key="1">
    <citation type="journal article" date="2012" name="J. Bacteriol.">
        <title>Complete Genome Sequence of the Naphthalene-Degrading Pseudomonas putida Strain ND6.</title>
        <authorList>
            <person name="Li S."/>
            <person name="Zhao H."/>
            <person name="Li Y."/>
            <person name="Niu S."/>
            <person name="Cai B."/>
        </authorList>
    </citation>
    <scope>NUCLEOTIDE SEQUENCE [LARGE SCALE GENOMIC DNA]</scope>
    <source>
        <strain evidence="1 2">ND6</strain>
    </source>
</reference>
<evidence type="ECO:0000313" key="1">
    <source>
        <dbReference type="EMBL" id="AFK70501.1"/>
    </source>
</evidence>
<proteinExistence type="predicted"/>
<dbReference type="KEGG" id="ppi:YSA_06923"/>
<dbReference type="Proteomes" id="UP000005268">
    <property type="component" value="Chromosome"/>
</dbReference>